<dbReference type="EC" id="5.1.3.20" evidence="4"/>
<dbReference type="InterPro" id="IPR011912">
    <property type="entry name" value="Heptose_epim"/>
</dbReference>
<comment type="similarity">
    <text evidence="4">Belongs to the NAD(P)-dependent epimerase/dehydratase family. HldD subfamily.</text>
</comment>
<dbReference type="RefSeq" id="WP_211873959.1">
    <property type="nucleotide sequence ID" value="NZ_JAAEDH010000008.1"/>
</dbReference>
<feature type="binding site" evidence="4">
    <location>
        <position position="177"/>
    </location>
    <ligand>
        <name>substrate</name>
    </ligand>
</feature>
<dbReference type="PANTHER" id="PTHR43103">
    <property type="entry name" value="NUCLEOSIDE-DIPHOSPHATE-SUGAR EPIMERASE"/>
    <property type="match status" value="1"/>
</dbReference>
<keyword evidence="7" id="KW-1185">Reference proteome</keyword>
<protein>
    <recommendedName>
        <fullName evidence="4">ADP-L-glycero-D-manno-heptose-6-epimerase</fullName>
        <ecNumber evidence="4">5.1.3.20</ecNumber>
    </recommendedName>
    <alternativeName>
        <fullName evidence="4">ADP-L-glycero-beta-D-manno-heptose-6-epimerase</fullName>
        <shortName evidence="4">ADP-glyceromanno-heptose 6-epimerase</shortName>
        <shortName evidence="4">ADP-hep 6-epimerase</shortName>
        <shortName evidence="4">AGME</shortName>
    </alternativeName>
</protein>
<keyword evidence="2 4" id="KW-0413">Isomerase</keyword>
<gene>
    <name evidence="6" type="primary">rfaD</name>
    <name evidence="4" type="synonym">hldD</name>
    <name evidence="6" type="ORF">GXW79_08505</name>
</gene>
<evidence type="ECO:0000313" key="7">
    <source>
        <dbReference type="Proteomes" id="UP001196068"/>
    </source>
</evidence>
<proteinExistence type="inferred from homology"/>
<dbReference type="AlphaFoldDB" id="A0AAF1JW62"/>
<sequence>MYLVTGGAGFIGSNLTAALAAGGGEVMVVDRLRKGTPGAEKWRNLAKHTIAGILPPDDLEQFLDRGRPIEAVFHMGAVSDTTVTDGDWVAASNLTLPLMLWAWCAKKGVPFIYASSAAVYGDGALGFDDDATPAALSVLRPLNLYGWSKLAFDRRVAQMLGRGMPAPPQWAGLRFFNVYGPNEYHKGRMQSVVAHKYAQIAKGEAATLFASDRPGIADGGQQRDFVHVDDVVNVCLWLADHPRVSGLFNVGSGIARSFADLATAIYAALGQAPDIRYIPMPEDLQGKYQYFTEAKLDRLRAVGYDAATIPLEDGVAHYVRDHLASGDPHR</sequence>
<comment type="pathway">
    <text evidence="4">Nucleotide-sugar biosynthesis; ADP-L-glycero-beta-D-manno-heptose biosynthesis; ADP-L-glycero-beta-D-manno-heptose from D-glycero-beta-D-manno-heptose 7-phosphate: step 4/4.</text>
</comment>
<reference evidence="6" key="1">
    <citation type="submission" date="2020-01" db="EMBL/GenBank/DDBJ databases">
        <authorList>
            <person name="Rat A."/>
        </authorList>
    </citation>
    <scope>NUCLEOTIDE SEQUENCE</scope>
    <source>
        <strain evidence="6">LMG 28251</strain>
    </source>
</reference>
<dbReference type="Gene3D" id="3.90.25.10">
    <property type="entry name" value="UDP-galactose 4-epimerase, domain 1"/>
    <property type="match status" value="1"/>
</dbReference>
<feature type="binding site" evidence="4">
    <location>
        <position position="178"/>
    </location>
    <ligand>
        <name>NADP(+)</name>
        <dbReference type="ChEBI" id="CHEBI:58349"/>
    </ligand>
</feature>
<organism evidence="6 7">
    <name type="scientific">Plastoroseomonas arctica</name>
    <dbReference type="NCBI Taxonomy" id="1509237"/>
    <lineage>
        <taxon>Bacteria</taxon>
        <taxon>Pseudomonadati</taxon>
        <taxon>Pseudomonadota</taxon>
        <taxon>Alphaproteobacteria</taxon>
        <taxon>Acetobacterales</taxon>
        <taxon>Acetobacteraceae</taxon>
        <taxon>Plastoroseomonas</taxon>
    </lineage>
</organism>
<dbReference type="Proteomes" id="UP001196068">
    <property type="component" value="Unassembled WGS sequence"/>
</dbReference>
<dbReference type="Pfam" id="PF01370">
    <property type="entry name" value="Epimerase"/>
    <property type="match status" value="1"/>
</dbReference>
<feature type="binding site" evidence="4">
    <location>
        <position position="195"/>
    </location>
    <ligand>
        <name>substrate</name>
    </ligand>
</feature>
<comment type="caution">
    <text evidence="4">Lacks conserved residue(s) required for the propagation of feature annotation.</text>
</comment>
<dbReference type="GO" id="GO:0008712">
    <property type="term" value="F:ADP-glyceromanno-heptose 6-epimerase activity"/>
    <property type="evidence" value="ECO:0007669"/>
    <property type="project" value="UniProtKB-UniRule"/>
</dbReference>
<feature type="binding site" evidence="4">
    <location>
        <begin position="30"/>
        <end position="31"/>
    </location>
    <ligand>
        <name>NADP(+)</name>
        <dbReference type="ChEBI" id="CHEBI:58349"/>
    </ligand>
</feature>
<feature type="active site" description="Proton acceptor" evidence="4">
    <location>
        <position position="145"/>
    </location>
</feature>
<comment type="subunit">
    <text evidence="4">Homopentamer.</text>
</comment>
<feature type="domain" description="NAD-dependent epimerase/dehydratase" evidence="5">
    <location>
        <begin position="3"/>
        <end position="251"/>
    </location>
</feature>
<reference evidence="6" key="2">
    <citation type="journal article" date="2021" name="Syst. Appl. Microbiol.">
        <title>Roseomonas hellenica sp. nov., isolated from roots of wild-growing Alkanna tinctoria.</title>
        <authorList>
            <person name="Rat A."/>
            <person name="Naranjo H.D."/>
            <person name="Lebbe L."/>
            <person name="Cnockaert M."/>
            <person name="Krigas N."/>
            <person name="Grigoriadou K."/>
            <person name="Maloupa E."/>
            <person name="Willems A."/>
        </authorList>
    </citation>
    <scope>NUCLEOTIDE SEQUENCE</scope>
    <source>
        <strain evidence="6">LMG 28251</strain>
    </source>
</reference>
<evidence type="ECO:0000313" key="6">
    <source>
        <dbReference type="EMBL" id="MBR0655120.1"/>
    </source>
</evidence>
<dbReference type="GO" id="GO:0005975">
    <property type="term" value="P:carbohydrate metabolic process"/>
    <property type="evidence" value="ECO:0007669"/>
    <property type="project" value="UniProtKB-UniRule"/>
</dbReference>
<evidence type="ECO:0000256" key="4">
    <source>
        <dbReference type="HAMAP-Rule" id="MF_01601"/>
    </source>
</evidence>
<evidence type="ECO:0000259" key="5">
    <source>
        <dbReference type="Pfam" id="PF01370"/>
    </source>
</evidence>
<comment type="caution">
    <text evidence="6">The sequence shown here is derived from an EMBL/GenBank/DDBJ whole genome shotgun (WGS) entry which is preliminary data.</text>
</comment>
<keyword evidence="3 4" id="KW-0119">Carbohydrate metabolism</keyword>
<feature type="binding site" evidence="4">
    <location>
        <position position="288"/>
    </location>
    <ligand>
        <name>substrate</name>
    </ligand>
</feature>
<feature type="binding site" evidence="4">
    <location>
        <begin position="10"/>
        <end position="11"/>
    </location>
    <ligand>
        <name>NADP(+)</name>
        <dbReference type="ChEBI" id="CHEBI:58349"/>
    </ligand>
</feature>
<feature type="binding site" evidence="4">
    <location>
        <begin position="75"/>
        <end position="79"/>
    </location>
    <ligand>
        <name>NADP(+)</name>
        <dbReference type="ChEBI" id="CHEBI:58349"/>
    </ligand>
</feature>
<evidence type="ECO:0000256" key="1">
    <source>
        <dbReference type="ARBA" id="ARBA00022857"/>
    </source>
</evidence>
<feature type="binding site" evidence="4">
    <location>
        <position position="149"/>
    </location>
    <ligand>
        <name>NADP(+)</name>
        <dbReference type="ChEBI" id="CHEBI:58349"/>
    </ligand>
</feature>
<accession>A0AAF1JW62</accession>
<dbReference type="SUPFAM" id="SSF51735">
    <property type="entry name" value="NAD(P)-binding Rossmann-fold domains"/>
    <property type="match status" value="1"/>
</dbReference>
<dbReference type="CDD" id="cd05248">
    <property type="entry name" value="ADP_GME_SDR_e"/>
    <property type="match status" value="1"/>
</dbReference>
<dbReference type="HAMAP" id="MF_01601">
    <property type="entry name" value="Heptose_epimerase"/>
    <property type="match status" value="1"/>
</dbReference>
<feature type="binding site" evidence="4">
    <location>
        <position position="223"/>
    </location>
    <ligand>
        <name>substrate</name>
    </ligand>
</feature>
<dbReference type="InterPro" id="IPR036291">
    <property type="entry name" value="NAD(P)-bd_dom_sf"/>
</dbReference>
<feature type="binding site" evidence="4">
    <location>
        <position position="186"/>
    </location>
    <ligand>
        <name>NADP(+)</name>
        <dbReference type="ChEBI" id="CHEBI:58349"/>
    </ligand>
</feature>
<dbReference type="PANTHER" id="PTHR43103:SF3">
    <property type="entry name" value="ADP-L-GLYCERO-D-MANNO-HEPTOSE-6-EPIMERASE"/>
    <property type="match status" value="1"/>
</dbReference>
<dbReference type="GO" id="GO:0050661">
    <property type="term" value="F:NADP binding"/>
    <property type="evidence" value="ECO:0007669"/>
    <property type="project" value="InterPro"/>
</dbReference>
<dbReference type="EMBL" id="JAAEDH010000008">
    <property type="protein sequence ID" value="MBR0655120.1"/>
    <property type="molecule type" value="Genomic_DNA"/>
</dbReference>
<comment type="domain">
    <text evidence="4">Contains a large N-terminal NADP-binding domain, and a smaller C-terminal substrate-binding domain.</text>
</comment>
<feature type="binding site" evidence="4">
    <location>
        <begin position="209"/>
        <end position="212"/>
    </location>
    <ligand>
        <name>substrate</name>
    </ligand>
</feature>
<evidence type="ECO:0000256" key="2">
    <source>
        <dbReference type="ARBA" id="ARBA00023235"/>
    </source>
</evidence>
<feature type="active site" description="Proton acceptor" evidence="4">
    <location>
        <position position="186"/>
    </location>
</feature>
<comment type="function">
    <text evidence="4">Catalyzes the interconversion between ADP-D-glycero-beta-D-manno-heptose and ADP-L-glycero-beta-D-manno-heptose via an epimerization at carbon 6 of the heptose.</text>
</comment>
<name>A0AAF1JW62_9PROT</name>
<evidence type="ECO:0000256" key="3">
    <source>
        <dbReference type="ARBA" id="ARBA00023277"/>
    </source>
</evidence>
<dbReference type="NCBIfam" id="TIGR02197">
    <property type="entry name" value="heptose_epim"/>
    <property type="match status" value="1"/>
</dbReference>
<keyword evidence="1 4" id="KW-0521">NADP</keyword>
<dbReference type="InterPro" id="IPR001509">
    <property type="entry name" value="Epimerase_deHydtase"/>
</dbReference>
<feature type="binding site" evidence="4">
    <location>
        <position position="41"/>
    </location>
    <ligand>
        <name>NADP(+)</name>
        <dbReference type="ChEBI" id="CHEBI:58349"/>
    </ligand>
</feature>
<feature type="binding site" evidence="4">
    <location>
        <position position="188"/>
    </location>
    <ligand>
        <name>substrate</name>
    </ligand>
</feature>
<dbReference type="Gene3D" id="3.40.50.720">
    <property type="entry name" value="NAD(P)-binding Rossmann-like Domain"/>
    <property type="match status" value="1"/>
</dbReference>
<comment type="catalytic activity">
    <reaction evidence="4">
        <text>ADP-D-glycero-beta-D-manno-heptose = ADP-L-glycero-beta-D-manno-heptose</text>
        <dbReference type="Rhea" id="RHEA:17577"/>
        <dbReference type="ChEBI" id="CHEBI:59967"/>
        <dbReference type="ChEBI" id="CHEBI:61506"/>
        <dbReference type="EC" id="5.1.3.20"/>
    </reaction>
</comment>
<comment type="cofactor">
    <cofactor evidence="4">
        <name>NADP(+)</name>
        <dbReference type="ChEBI" id="CHEBI:58349"/>
    </cofactor>
    <text evidence="4">Binds 1 NADP(+) per subunit.</text>
</comment>